<dbReference type="EMBL" id="KI965515">
    <property type="protein sequence ID" value="EUD64294.1"/>
    <property type="molecule type" value="Genomic_DNA"/>
</dbReference>
<sequence>MSSKLCKWKDNVWLGLTSGDLDSFCGKGEQGIPTLDEKYMDSTTVWIAWLDNYMNEPEAAGLKALYERLRKERVIDSCGEVDKSIKNRTWENLIVKILENMKDIAKIKSSDEGLRGGEGKNQGQEGYRWRDILKRKICPTTDKSKMWMGAISCLIHIWEGKIPGTEDKYRRLPDECEGILRKMKVRESDWQNRVNANCHSSEDYRKSNSGLATPTPEDEGKVSLILSLYGSLTTLCTTCGPYDLSNWLGAQTQASSFPSSLYCALRGDELECKDSPEQLKGRGRYILYRTRSKLRFASGPTSPCLMSSQRTPQKASTSQHSPGPKNQENVGESLKFPPIISSLPQEAQNEHVPQTLSGLSRTGATELKDTGQSNLQGPKGEDIEGHQPQGKVSAPNPPNEGHQGPDGSGGATSSRVSPPKGQKHKPPPSEVLRKQTVPEANSSEGVIGGIITSIILGALAVYGAWRIRKGAQDSPPVGTLAQRIMVGYLTLEESV</sequence>
<organism evidence="2 3">
    <name type="scientific">Plasmodium inui San Antonio 1</name>
    <dbReference type="NCBI Taxonomy" id="1237626"/>
    <lineage>
        <taxon>Eukaryota</taxon>
        <taxon>Sar</taxon>
        <taxon>Alveolata</taxon>
        <taxon>Apicomplexa</taxon>
        <taxon>Aconoidasida</taxon>
        <taxon>Haemosporida</taxon>
        <taxon>Plasmodiidae</taxon>
        <taxon>Plasmodium</taxon>
        <taxon>Plasmodium (Plasmodium)</taxon>
    </lineage>
</organism>
<dbReference type="RefSeq" id="XP_008819119.1">
    <property type="nucleotide sequence ID" value="XM_008820897.1"/>
</dbReference>
<evidence type="ECO:0000256" key="1">
    <source>
        <dbReference type="SAM" id="MobiDB-lite"/>
    </source>
</evidence>
<feature type="region of interest" description="Disordered" evidence="1">
    <location>
        <begin position="298"/>
        <end position="332"/>
    </location>
</feature>
<dbReference type="Proteomes" id="UP000030640">
    <property type="component" value="Unassembled WGS sequence"/>
</dbReference>
<keyword evidence="3" id="KW-1185">Reference proteome</keyword>
<feature type="compositionally biased region" description="Polar residues" evidence="1">
    <location>
        <begin position="299"/>
        <end position="330"/>
    </location>
</feature>
<feature type="region of interest" description="Disordered" evidence="1">
    <location>
        <begin position="368"/>
        <end position="437"/>
    </location>
</feature>
<evidence type="ECO:0000313" key="3">
    <source>
        <dbReference type="Proteomes" id="UP000030640"/>
    </source>
</evidence>
<protein>
    <submittedName>
        <fullName evidence="2">Uncharacterized protein</fullName>
    </submittedName>
</protein>
<proteinExistence type="predicted"/>
<evidence type="ECO:0000313" key="2">
    <source>
        <dbReference type="EMBL" id="EUD64294.1"/>
    </source>
</evidence>
<accession>W7A5C3</accession>
<reference evidence="2 3" key="1">
    <citation type="submission" date="2013-02" db="EMBL/GenBank/DDBJ databases">
        <title>The Genome Sequence of Plasmodium inui San Antonio 1.</title>
        <authorList>
            <consortium name="The Broad Institute Genome Sequencing Platform"/>
            <consortium name="The Broad Institute Genome Sequencing Center for Infectious Disease"/>
            <person name="Neafsey D."/>
            <person name="Cheeseman I."/>
            <person name="Volkman S."/>
            <person name="Adams J."/>
            <person name="Walker B."/>
            <person name="Young S.K."/>
            <person name="Zeng Q."/>
            <person name="Gargeya S."/>
            <person name="Fitzgerald M."/>
            <person name="Haas B."/>
            <person name="Abouelleil A."/>
            <person name="Alvarado L."/>
            <person name="Arachchi H.M."/>
            <person name="Berlin A.M."/>
            <person name="Chapman S.B."/>
            <person name="Dewar J."/>
            <person name="Goldberg J."/>
            <person name="Griggs A."/>
            <person name="Gujja S."/>
            <person name="Hansen M."/>
            <person name="Howarth C."/>
            <person name="Imamovic A."/>
            <person name="Larimer J."/>
            <person name="McCowan C."/>
            <person name="Murphy C."/>
            <person name="Neiman D."/>
            <person name="Pearson M."/>
            <person name="Priest M."/>
            <person name="Roberts A."/>
            <person name="Saif S."/>
            <person name="Shea T."/>
            <person name="Sisk P."/>
            <person name="Sykes S."/>
            <person name="Wortman J."/>
            <person name="Nusbaum C."/>
            <person name="Birren B."/>
        </authorList>
    </citation>
    <scope>NUCLEOTIDE SEQUENCE [LARGE SCALE GENOMIC DNA]</scope>
    <source>
        <strain evidence="2 3">San Antonio 1</strain>
    </source>
</reference>
<dbReference type="AlphaFoldDB" id="W7A5C3"/>
<dbReference type="GeneID" id="20040600"/>
<dbReference type="VEuPathDB" id="PlasmoDB:C922_05326"/>
<gene>
    <name evidence="2" type="ORF">C922_05326</name>
</gene>
<name>W7A5C3_9APIC</name>